<dbReference type="Proteomes" id="UP000006174">
    <property type="component" value="Unassembled WGS sequence"/>
</dbReference>
<feature type="domain" description="Reverse transcriptase Ty1/copia-type" evidence="1">
    <location>
        <begin position="66"/>
        <end position="167"/>
    </location>
</feature>
<dbReference type="AlphaFoldDB" id="I2FW22"/>
<dbReference type="InterPro" id="IPR013103">
    <property type="entry name" value="RVT_2"/>
</dbReference>
<dbReference type="STRING" id="1128400.I2FW22"/>
<reference evidence="2 3" key="1">
    <citation type="journal article" date="2012" name="Plant Cell">
        <title>Genome comparison of barley and maize smut fungi reveals targeted loss of RNA silencing components and species-specific presence of transposable elements.</title>
        <authorList>
            <person name="Laurie J.D."/>
            <person name="Ali S."/>
            <person name="Linning R."/>
            <person name="Mannhaupt G."/>
            <person name="Wong P."/>
            <person name="Gueldener U."/>
            <person name="Muensterkoetter M."/>
            <person name="Moore R."/>
            <person name="Kahmann R."/>
            <person name="Bakkeren G."/>
            <person name="Schirawski J."/>
        </authorList>
    </citation>
    <scope>NUCLEOTIDE SEQUENCE [LARGE SCALE GENOMIC DNA]</scope>
    <source>
        <strain evidence="3">Uh4875-4</strain>
    </source>
</reference>
<name>I2FW22_USTHO</name>
<dbReference type="Pfam" id="PF07727">
    <property type="entry name" value="RVT_2"/>
    <property type="match status" value="1"/>
</dbReference>
<comment type="caution">
    <text evidence="2">The sequence shown here is derived from an EMBL/GenBank/DDBJ whole genome shotgun (WGS) entry which is preliminary data.</text>
</comment>
<organism evidence="2 3">
    <name type="scientific">Ustilago hordei</name>
    <name type="common">Barley covered smut fungus</name>
    <dbReference type="NCBI Taxonomy" id="120017"/>
    <lineage>
        <taxon>Eukaryota</taxon>
        <taxon>Fungi</taxon>
        <taxon>Dikarya</taxon>
        <taxon>Basidiomycota</taxon>
        <taxon>Ustilaginomycotina</taxon>
        <taxon>Ustilaginomycetes</taxon>
        <taxon>Ustilaginales</taxon>
        <taxon>Ustilaginaceae</taxon>
        <taxon>Ustilago</taxon>
    </lineage>
</organism>
<dbReference type="eggNOG" id="KOG0017">
    <property type="taxonomic scope" value="Eukaryota"/>
</dbReference>
<dbReference type="PANTHER" id="PTHR11439">
    <property type="entry name" value="GAG-POL-RELATED RETROTRANSPOSON"/>
    <property type="match status" value="1"/>
</dbReference>
<dbReference type="PANTHER" id="PTHR11439:SF464">
    <property type="entry name" value="REVERSE TRANSCRIPTASE TY1_COPIA-TYPE DOMAIN-CONTAINING PROTEIN"/>
    <property type="match status" value="1"/>
</dbReference>
<sequence>MHCFQENLRCDSKLANIGNLPTYNANAYAITTTNLKPLVKEALNGPDQIHWHKAIRVEMNGLESMNIWETVDRPEGVNLVDFKLVLQVKMDANNIPYKFKSRFCACGFSQREGIDYNEIFTPVIPRDAIRTLLVIATRFDWELDLINVMQAYLNTELHHHIYLKLPEDQVDLVKGEIICKWKITDNRPVMEFLKIKIMQDWIKQMIDLDQWVYIQNIIREWNQLHEKTWIPMTRTLLKAPPDSTIDKRLRTKYPTLIGKLLWIANMVRPDTSFAVNALVCHMSRPTEEAMQAALWVIMYLNQMQDEVLRLGGRDGTKPAITTYTDSNWASDLNAD</sequence>
<gene>
    <name evidence="2" type="ORF">UHOR_14787</name>
</gene>
<keyword evidence="3" id="KW-1185">Reference proteome</keyword>
<proteinExistence type="predicted"/>
<accession>I2FW22</accession>
<protein>
    <recommendedName>
        <fullName evidence="1">Reverse transcriptase Ty1/copia-type domain-containing protein</fullName>
    </recommendedName>
</protein>
<dbReference type="HOGENOM" id="CLU_829484_0_0_1"/>
<dbReference type="EMBL" id="CAGI01000161">
    <property type="protein sequence ID" value="CCF51115.1"/>
    <property type="molecule type" value="Genomic_DNA"/>
</dbReference>
<evidence type="ECO:0000259" key="1">
    <source>
        <dbReference type="Pfam" id="PF07727"/>
    </source>
</evidence>
<evidence type="ECO:0000313" key="2">
    <source>
        <dbReference type="EMBL" id="CCF51115.1"/>
    </source>
</evidence>
<evidence type="ECO:0000313" key="3">
    <source>
        <dbReference type="Proteomes" id="UP000006174"/>
    </source>
</evidence>